<feature type="coiled-coil region" evidence="5">
    <location>
        <begin position="53"/>
        <end position="112"/>
    </location>
</feature>
<dbReference type="AlphaFoldDB" id="A0A914AE46"/>
<keyword evidence="4" id="KW-0206">Cytoskeleton</keyword>
<evidence type="ECO:0008006" key="9">
    <source>
        <dbReference type="Google" id="ProtNLM"/>
    </source>
</evidence>
<dbReference type="GO" id="GO:0005813">
    <property type="term" value="C:centrosome"/>
    <property type="evidence" value="ECO:0007669"/>
    <property type="project" value="UniProtKB-SubCell"/>
</dbReference>
<dbReference type="GeneID" id="119732258"/>
<reference evidence="7" key="1">
    <citation type="submission" date="2022-11" db="UniProtKB">
        <authorList>
            <consortium name="EnsemblMetazoa"/>
        </authorList>
    </citation>
    <scope>IDENTIFICATION</scope>
</reference>
<dbReference type="GO" id="GO:0060271">
    <property type="term" value="P:cilium assembly"/>
    <property type="evidence" value="ECO:0007669"/>
    <property type="project" value="TreeGrafter"/>
</dbReference>
<organism evidence="7 8">
    <name type="scientific">Patiria miniata</name>
    <name type="common">Bat star</name>
    <name type="synonym">Asterina miniata</name>
    <dbReference type="NCBI Taxonomy" id="46514"/>
    <lineage>
        <taxon>Eukaryota</taxon>
        <taxon>Metazoa</taxon>
        <taxon>Echinodermata</taxon>
        <taxon>Eleutherozoa</taxon>
        <taxon>Asterozoa</taxon>
        <taxon>Asteroidea</taxon>
        <taxon>Valvatacea</taxon>
        <taxon>Valvatida</taxon>
        <taxon>Asterinidae</taxon>
        <taxon>Patiria</taxon>
    </lineage>
</organism>
<sequence length="716" mass="83653">MATPGTSLFPTMTSVGLEEAGLSQTLPKLANEGALQKMLADERMRCETHKTNYQTLKAEHTKIQDDYRRLQRDLEQTKEESAAMEGRFQSLMARASKELAEKITELEEVKTQAITPEKLEVMKVHIAESLEEPFRERFNKVEEELEHYRTEYNKLRYEHSFLKSEYEHETTEHKRVVEEMKLQYETEIENLHKDKEAIVAKFSQDNSHDGQRVRTLQRDNAQLHLKVKGLLTELEEIRVQREQTGLQSDHVSRLQARQLTEHVATIKALEAEKESLKLHIDQLESDMASAMDGQRAMSTKAHDAEKRTMELRGQLEEAEHRRKMEVTELKMEMVRSRGELERERDVMANELEGCQSNLEILKKASEMQAQAVGEREKEAGRRIQAAREEEWEKINRLEQHNLELEARLHEFDKLKIEEESQRHAEREKWEEQVKSANQRRDQTEKDMLALRARIDHRNTLAEDLEKQQSQCNDLQQQLQQTTMELHSLQAAEQELSTENDRLKTTTGMMRDEVRAARAEAERTVEVAHAKLEQHKVALGDERRQAERRVEELETEIRAGHQRAEEVAKMHRKKKRKYQKVVDRLNEKVQLLEAKKEELKLEKQALRNKIPKETYAKAVQRLRDLQRRHTEFRSLLAGANATLPLIDVTGPVDASTPFARVAVEQERLHHEDLTLIRRRLDDLNENQKLQMDALLGEAPLSSRTDILSPRSDEDKEN</sequence>
<dbReference type="EnsemblMetazoa" id="XM_038205706.1">
    <property type="protein sequence ID" value="XP_038061634.1"/>
    <property type="gene ID" value="LOC119732258"/>
</dbReference>
<feature type="coiled-coil region" evidence="5">
    <location>
        <begin position="259"/>
        <end position="357"/>
    </location>
</feature>
<feature type="region of interest" description="Disordered" evidence="6">
    <location>
        <begin position="419"/>
        <end position="442"/>
    </location>
</feature>
<dbReference type="Proteomes" id="UP000887568">
    <property type="component" value="Unplaced"/>
</dbReference>
<feature type="coiled-coil region" evidence="5">
    <location>
        <begin position="138"/>
        <end position="194"/>
    </location>
</feature>
<dbReference type="GO" id="GO:0097539">
    <property type="term" value="C:ciliary transition fiber"/>
    <property type="evidence" value="ECO:0007669"/>
    <property type="project" value="TreeGrafter"/>
</dbReference>
<evidence type="ECO:0000313" key="7">
    <source>
        <dbReference type="EnsemblMetazoa" id="XP_038061634.1"/>
    </source>
</evidence>
<dbReference type="PANTHER" id="PTHR23170">
    <property type="entry name" value="NY-REN-58 ANTIGEN"/>
    <property type="match status" value="1"/>
</dbReference>
<dbReference type="GO" id="GO:0005814">
    <property type="term" value="C:centriole"/>
    <property type="evidence" value="ECO:0007669"/>
    <property type="project" value="TreeGrafter"/>
</dbReference>
<keyword evidence="8" id="KW-1185">Reference proteome</keyword>
<keyword evidence="2" id="KW-0963">Cytoplasm</keyword>
<proteinExistence type="predicted"/>
<evidence type="ECO:0000256" key="5">
    <source>
        <dbReference type="SAM" id="Coils"/>
    </source>
</evidence>
<evidence type="ECO:0000256" key="6">
    <source>
        <dbReference type="SAM" id="MobiDB-lite"/>
    </source>
</evidence>
<dbReference type="OMA" id="DAYKRKC"/>
<name>A0A914AE46_PATMI</name>
<dbReference type="RefSeq" id="XP_038061634.1">
    <property type="nucleotide sequence ID" value="XM_038205706.1"/>
</dbReference>
<accession>A0A914AE46</accession>
<dbReference type="RefSeq" id="XP_038061633.1">
    <property type="nucleotide sequence ID" value="XM_038205705.1"/>
</dbReference>
<comment type="subcellular location">
    <subcellularLocation>
        <location evidence="1">Cytoplasm</location>
        <location evidence="1">Cytoskeleton</location>
        <location evidence="1">Microtubule organizing center</location>
        <location evidence="1">Centrosome</location>
    </subcellularLocation>
</comment>
<evidence type="ECO:0000256" key="3">
    <source>
        <dbReference type="ARBA" id="ARBA00023054"/>
    </source>
</evidence>
<protein>
    <recommendedName>
        <fullName evidence="9">Centrosomal protein of 83 kDa</fullName>
    </recommendedName>
</protein>
<evidence type="ECO:0000313" key="8">
    <source>
        <dbReference type="Proteomes" id="UP000887568"/>
    </source>
</evidence>
<dbReference type="PANTHER" id="PTHR23170:SF2">
    <property type="entry name" value="CENTROSOMAL PROTEIN OF 83 KDA"/>
    <property type="match status" value="1"/>
</dbReference>
<dbReference type="InterPro" id="IPR052116">
    <property type="entry name" value="Centro_Cilium_Assembly"/>
</dbReference>
<dbReference type="OrthoDB" id="311279at2759"/>
<dbReference type="GO" id="GO:0051660">
    <property type="term" value="P:establishment of centrosome localization"/>
    <property type="evidence" value="ECO:0007669"/>
    <property type="project" value="TreeGrafter"/>
</dbReference>
<evidence type="ECO:0000256" key="4">
    <source>
        <dbReference type="ARBA" id="ARBA00023212"/>
    </source>
</evidence>
<evidence type="ECO:0000256" key="2">
    <source>
        <dbReference type="ARBA" id="ARBA00022490"/>
    </source>
</evidence>
<dbReference type="GO" id="GO:0005794">
    <property type="term" value="C:Golgi apparatus"/>
    <property type="evidence" value="ECO:0007669"/>
    <property type="project" value="TreeGrafter"/>
</dbReference>
<evidence type="ECO:0000256" key="1">
    <source>
        <dbReference type="ARBA" id="ARBA00004300"/>
    </source>
</evidence>
<keyword evidence="3 5" id="KW-0175">Coiled coil</keyword>
<dbReference type="EnsemblMetazoa" id="XM_038205705.1">
    <property type="protein sequence ID" value="XP_038061633.1"/>
    <property type="gene ID" value="LOC119732258"/>
</dbReference>